<dbReference type="Proteomes" id="UP001183629">
    <property type="component" value="Unassembled WGS sequence"/>
</dbReference>
<keyword evidence="2" id="KW-0472">Membrane</keyword>
<keyword evidence="2" id="KW-0812">Transmembrane</keyword>
<sequence>MTTDPPPRPSINQASRRYRGAPGRNVTPGPRPSPAPAAPAAGTASTGGTAPGGGTVPAATPEACPDRRRHDRRLLLLRRLQYAAVTLALMIATGATVALICTH</sequence>
<name>A0AAE3ZP52_9ACTN</name>
<organism evidence="3 4">
    <name type="scientific">Catenuloplanes niger</name>
    <dbReference type="NCBI Taxonomy" id="587534"/>
    <lineage>
        <taxon>Bacteria</taxon>
        <taxon>Bacillati</taxon>
        <taxon>Actinomycetota</taxon>
        <taxon>Actinomycetes</taxon>
        <taxon>Micromonosporales</taxon>
        <taxon>Micromonosporaceae</taxon>
        <taxon>Catenuloplanes</taxon>
    </lineage>
</organism>
<keyword evidence="4" id="KW-1185">Reference proteome</keyword>
<dbReference type="RefSeq" id="WP_310412531.1">
    <property type="nucleotide sequence ID" value="NZ_JAVDYC010000001.1"/>
</dbReference>
<feature type="transmembrane region" description="Helical" evidence="2">
    <location>
        <begin position="82"/>
        <end position="100"/>
    </location>
</feature>
<feature type="compositionally biased region" description="Low complexity" evidence="1">
    <location>
        <begin position="38"/>
        <end position="48"/>
    </location>
</feature>
<dbReference type="AlphaFoldDB" id="A0AAE3ZP52"/>
<comment type="caution">
    <text evidence="3">The sequence shown here is derived from an EMBL/GenBank/DDBJ whole genome shotgun (WGS) entry which is preliminary data.</text>
</comment>
<dbReference type="EMBL" id="JAVDYC010000001">
    <property type="protein sequence ID" value="MDR7322329.1"/>
    <property type="molecule type" value="Genomic_DNA"/>
</dbReference>
<feature type="region of interest" description="Disordered" evidence="1">
    <location>
        <begin position="1"/>
        <end position="67"/>
    </location>
</feature>
<accession>A0AAE3ZP52</accession>
<gene>
    <name evidence="3" type="ORF">J2S44_002579</name>
</gene>
<protein>
    <submittedName>
        <fullName evidence="3">Uncharacterized protein</fullName>
    </submittedName>
</protein>
<reference evidence="3 4" key="1">
    <citation type="submission" date="2023-07" db="EMBL/GenBank/DDBJ databases">
        <title>Sequencing the genomes of 1000 actinobacteria strains.</title>
        <authorList>
            <person name="Klenk H.-P."/>
        </authorList>
    </citation>
    <scope>NUCLEOTIDE SEQUENCE [LARGE SCALE GENOMIC DNA]</scope>
    <source>
        <strain evidence="3 4">DSM 44711</strain>
    </source>
</reference>
<keyword evidence="2" id="KW-1133">Transmembrane helix</keyword>
<proteinExistence type="predicted"/>
<evidence type="ECO:0000256" key="2">
    <source>
        <dbReference type="SAM" id="Phobius"/>
    </source>
</evidence>
<evidence type="ECO:0000256" key="1">
    <source>
        <dbReference type="SAM" id="MobiDB-lite"/>
    </source>
</evidence>
<evidence type="ECO:0000313" key="3">
    <source>
        <dbReference type="EMBL" id="MDR7322329.1"/>
    </source>
</evidence>
<evidence type="ECO:0000313" key="4">
    <source>
        <dbReference type="Proteomes" id="UP001183629"/>
    </source>
</evidence>